<organism evidence="1 2">
    <name type="scientific">Prunus persica</name>
    <name type="common">Peach</name>
    <name type="synonym">Amygdalus persica</name>
    <dbReference type="NCBI Taxonomy" id="3760"/>
    <lineage>
        <taxon>Eukaryota</taxon>
        <taxon>Viridiplantae</taxon>
        <taxon>Streptophyta</taxon>
        <taxon>Embryophyta</taxon>
        <taxon>Tracheophyta</taxon>
        <taxon>Spermatophyta</taxon>
        <taxon>Magnoliopsida</taxon>
        <taxon>eudicotyledons</taxon>
        <taxon>Gunneridae</taxon>
        <taxon>Pentapetalae</taxon>
        <taxon>rosids</taxon>
        <taxon>fabids</taxon>
        <taxon>Rosales</taxon>
        <taxon>Rosaceae</taxon>
        <taxon>Amygdaloideae</taxon>
        <taxon>Amygdaleae</taxon>
        <taxon>Prunus</taxon>
    </lineage>
</organism>
<accession>A0A251PB51</accession>
<sequence>MEIDFPSNPFREPNGVIEPLHIEVIGEIVDLPKECPLMVSWSHLLHKRLNANTVPNFGAYMEILGNATDENFIQQPYQRLSHTLLGEGYERYAPQLAKACSIALCINYHTVVPHKPNNYARQFGFENINLDSIPELPDVVVEVRPNHLARGLMGRWGPVRPIEKKPSSARYGL</sequence>
<gene>
    <name evidence="1" type="ORF">PRUPE_5G202300</name>
</gene>
<reference evidence="1 2" key="1">
    <citation type="journal article" date="2013" name="Nat. Genet.">
        <title>The high-quality draft genome of peach (Prunus persica) identifies unique patterns of genetic diversity, domestication and genome evolution.</title>
        <authorList>
            <consortium name="International Peach Genome Initiative"/>
            <person name="Verde I."/>
            <person name="Abbott A.G."/>
            <person name="Scalabrin S."/>
            <person name="Jung S."/>
            <person name="Shu S."/>
            <person name="Marroni F."/>
            <person name="Zhebentyayeva T."/>
            <person name="Dettori M.T."/>
            <person name="Grimwood J."/>
            <person name="Cattonaro F."/>
            <person name="Zuccolo A."/>
            <person name="Rossini L."/>
            <person name="Jenkins J."/>
            <person name="Vendramin E."/>
            <person name="Meisel L.A."/>
            <person name="Decroocq V."/>
            <person name="Sosinski B."/>
            <person name="Prochnik S."/>
            <person name="Mitros T."/>
            <person name="Policriti A."/>
            <person name="Cipriani G."/>
            <person name="Dondini L."/>
            <person name="Ficklin S."/>
            <person name="Goodstein D.M."/>
            <person name="Xuan P."/>
            <person name="Del Fabbro C."/>
            <person name="Aramini V."/>
            <person name="Copetti D."/>
            <person name="Gonzalez S."/>
            <person name="Horner D.S."/>
            <person name="Falchi R."/>
            <person name="Lucas S."/>
            <person name="Mica E."/>
            <person name="Maldonado J."/>
            <person name="Lazzari B."/>
            <person name="Bielenberg D."/>
            <person name="Pirona R."/>
            <person name="Miculan M."/>
            <person name="Barakat A."/>
            <person name="Testolin R."/>
            <person name="Stella A."/>
            <person name="Tartarini S."/>
            <person name="Tonutti P."/>
            <person name="Arus P."/>
            <person name="Orellana A."/>
            <person name="Wells C."/>
            <person name="Main D."/>
            <person name="Vizzotto G."/>
            <person name="Silva H."/>
            <person name="Salamini F."/>
            <person name="Schmutz J."/>
            <person name="Morgante M."/>
            <person name="Rokhsar D.S."/>
        </authorList>
    </citation>
    <scope>NUCLEOTIDE SEQUENCE [LARGE SCALE GENOMIC DNA]</scope>
    <source>
        <strain evidence="2">cv. Nemared</strain>
    </source>
</reference>
<dbReference type="EMBL" id="CM007655">
    <property type="protein sequence ID" value="ONI08817.1"/>
    <property type="molecule type" value="Genomic_DNA"/>
</dbReference>
<proteinExistence type="predicted"/>
<dbReference type="Gramene" id="ONI08817">
    <property type="protein sequence ID" value="ONI08817"/>
    <property type="gene ID" value="PRUPE_5G202300"/>
</dbReference>
<dbReference type="STRING" id="3760.A0A251PB51"/>
<evidence type="ECO:0000313" key="1">
    <source>
        <dbReference type="EMBL" id="ONI08817.1"/>
    </source>
</evidence>
<keyword evidence="2" id="KW-1185">Reference proteome</keyword>
<name>A0A251PB51_PRUPE</name>
<dbReference type="Proteomes" id="UP000006882">
    <property type="component" value="Chromosome G5"/>
</dbReference>
<protein>
    <submittedName>
        <fullName evidence="1">Uncharacterized protein</fullName>
    </submittedName>
</protein>
<dbReference type="AlphaFoldDB" id="A0A251PB51"/>
<evidence type="ECO:0000313" key="2">
    <source>
        <dbReference type="Proteomes" id="UP000006882"/>
    </source>
</evidence>